<proteinExistence type="predicted"/>
<comment type="caution">
    <text evidence="1">The sequence shown here is derived from an EMBL/GenBank/DDBJ whole genome shotgun (WGS) entry which is preliminary data.</text>
</comment>
<reference evidence="2" key="1">
    <citation type="journal article" date="2023" name="Front. Plant Sci.">
        <title>Chromosomal-level genome assembly of Melastoma candidum provides insights into trichome evolution.</title>
        <authorList>
            <person name="Zhong Y."/>
            <person name="Wu W."/>
            <person name="Sun C."/>
            <person name="Zou P."/>
            <person name="Liu Y."/>
            <person name="Dai S."/>
            <person name="Zhou R."/>
        </authorList>
    </citation>
    <scope>NUCLEOTIDE SEQUENCE [LARGE SCALE GENOMIC DNA]</scope>
</reference>
<dbReference type="EMBL" id="CM042881">
    <property type="protein sequence ID" value="KAI4384762.1"/>
    <property type="molecule type" value="Genomic_DNA"/>
</dbReference>
<organism evidence="1 2">
    <name type="scientific">Melastoma candidum</name>
    <dbReference type="NCBI Taxonomy" id="119954"/>
    <lineage>
        <taxon>Eukaryota</taxon>
        <taxon>Viridiplantae</taxon>
        <taxon>Streptophyta</taxon>
        <taxon>Embryophyta</taxon>
        <taxon>Tracheophyta</taxon>
        <taxon>Spermatophyta</taxon>
        <taxon>Magnoliopsida</taxon>
        <taxon>eudicotyledons</taxon>
        <taxon>Gunneridae</taxon>
        <taxon>Pentapetalae</taxon>
        <taxon>rosids</taxon>
        <taxon>malvids</taxon>
        <taxon>Myrtales</taxon>
        <taxon>Melastomataceae</taxon>
        <taxon>Melastomatoideae</taxon>
        <taxon>Melastomateae</taxon>
        <taxon>Melastoma</taxon>
    </lineage>
</organism>
<evidence type="ECO:0000313" key="1">
    <source>
        <dbReference type="EMBL" id="KAI4384762.1"/>
    </source>
</evidence>
<name>A0ACB9S0H1_9MYRT</name>
<sequence>MDPCLVDNGSWTDEKHSHFLDFLETSFLHAMFGAGGAGVGEHGRLDRELPDSCDSTLDSGPHIPRRRRRKTHLSEGMSKQPKKSTRWSSSTSRHHVDPSNDQVVPQLANT</sequence>
<evidence type="ECO:0000313" key="2">
    <source>
        <dbReference type="Proteomes" id="UP001057402"/>
    </source>
</evidence>
<gene>
    <name evidence="1" type="ORF">MLD38_002870</name>
</gene>
<dbReference type="Proteomes" id="UP001057402">
    <property type="component" value="Chromosome 2"/>
</dbReference>
<protein>
    <submittedName>
        <fullName evidence="1">Uncharacterized protein</fullName>
    </submittedName>
</protein>
<accession>A0ACB9S0H1</accession>
<keyword evidence="2" id="KW-1185">Reference proteome</keyword>